<sequence>MMETFLEFMLGPFRSITNFYFENQLILNTIVIGFALYKIIGKKKAKQDETAS</sequence>
<comment type="caution">
    <text evidence="2">The sequence shown here is derived from an EMBL/GenBank/DDBJ whole genome shotgun (WGS) entry which is preliminary data.</text>
</comment>
<dbReference type="EMBL" id="JARZFX010000002">
    <property type="protein sequence ID" value="MEC5423071.1"/>
    <property type="molecule type" value="Genomic_DNA"/>
</dbReference>
<protein>
    <submittedName>
        <fullName evidence="2">Uncharacterized protein</fullName>
    </submittedName>
</protein>
<evidence type="ECO:0000313" key="2">
    <source>
        <dbReference type="EMBL" id="MEC5423071.1"/>
    </source>
</evidence>
<name>A0ABU6KDC1_9BACI</name>
<reference evidence="2 3" key="1">
    <citation type="journal article" date="2024" name="Int. J. Syst. Evol. Microbiol.">
        <title>Virgibacillus tibetensis sp. nov., isolated from salt lake on the Tibetan Plateau of China.</title>
        <authorList>
            <person name="Phurbu D."/>
            <person name="Liu Z.-X."/>
            <person name="Wang R."/>
            <person name="Zheng Y.-Y."/>
            <person name="Liu H.-C."/>
            <person name="Zhou Y.-G."/>
            <person name="Yu Y.-J."/>
            <person name="Li A.-H."/>
        </authorList>
    </citation>
    <scope>NUCLEOTIDE SEQUENCE [LARGE SCALE GENOMIC DNA]</scope>
    <source>
        <strain evidence="2 3">C22-A2</strain>
    </source>
</reference>
<keyword evidence="1" id="KW-0812">Transmembrane</keyword>
<gene>
    <name evidence="2" type="ORF">QGM71_06100</name>
</gene>
<evidence type="ECO:0000256" key="1">
    <source>
        <dbReference type="SAM" id="Phobius"/>
    </source>
</evidence>
<evidence type="ECO:0000313" key="3">
    <source>
        <dbReference type="Proteomes" id="UP001335737"/>
    </source>
</evidence>
<keyword evidence="1" id="KW-1133">Transmembrane helix</keyword>
<feature type="transmembrane region" description="Helical" evidence="1">
    <location>
        <begin position="20"/>
        <end position="37"/>
    </location>
</feature>
<proteinExistence type="predicted"/>
<keyword evidence="1" id="KW-0472">Membrane</keyword>
<dbReference type="Proteomes" id="UP001335737">
    <property type="component" value="Unassembled WGS sequence"/>
</dbReference>
<keyword evidence="3" id="KW-1185">Reference proteome</keyword>
<accession>A0ABU6KDC1</accession>
<organism evidence="2 3">
    <name type="scientific">Virgibacillus tibetensis</name>
    <dbReference type="NCBI Taxonomy" id="3042313"/>
    <lineage>
        <taxon>Bacteria</taxon>
        <taxon>Bacillati</taxon>
        <taxon>Bacillota</taxon>
        <taxon>Bacilli</taxon>
        <taxon>Bacillales</taxon>
        <taxon>Bacillaceae</taxon>
        <taxon>Virgibacillus</taxon>
    </lineage>
</organism>